<keyword evidence="3" id="KW-1185">Reference proteome</keyword>
<dbReference type="OrthoDB" id="2443197at2759"/>
<proteinExistence type="predicted"/>
<dbReference type="EMBL" id="CAJVPJ010000073">
    <property type="protein sequence ID" value="CAG8472284.1"/>
    <property type="molecule type" value="Genomic_DNA"/>
</dbReference>
<protein>
    <submittedName>
        <fullName evidence="2">2049_t:CDS:1</fullName>
    </submittedName>
</protein>
<evidence type="ECO:0000313" key="2">
    <source>
        <dbReference type="EMBL" id="CAG8472284.1"/>
    </source>
</evidence>
<reference evidence="2" key="1">
    <citation type="submission" date="2021-06" db="EMBL/GenBank/DDBJ databases">
        <authorList>
            <person name="Kallberg Y."/>
            <person name="Tangrot J."/>
            <person name="Rosling A."/>
        </authorList>
    </citation>
    <scope>NUCLEOTIDE SEQUENCE</scope>
    <source>
        <strain evidence="2">IA702</strain>
    </source>
</reference>
<organism evidence="2 3">
    <name type="scientific">Paraglomus occultum</name>
    <dbReference type="NCBI Taxonomy" id="144539"/>
    <lineage>
        <taxon>Eukaryota</taxon>
        <taxon>Fungi</taxon>
        <taxon>Fungi incertae sedis</taxon>
        <taxon>Mucoromycota</taxon>
        <taxon>Glomeromycotina</taxon>
        <taxon>Glomeromycetes</taxon>
        <taxon>Paraglomerales</taxon>
        <taxon>Paraglomeraceae</taxon>
        <taxon>Paraglomus</taxon>
    </lineage>
</organism>
<accession>A0A9N8W645</accession>
<evidence type="ECO:0000313" key="3">
    <source>
        <dbReference type="Proteomes" id="UP000789572"/>
    </source>
</evidence>
<dbReference type="Proteomes" id="UP000789572">
    <property type="component" value="Unassembled WGS sequence"/>
</dbReference>
<evidence type="ECO:0000256" key="1">
    <source>
        <dbReference type="SAM" id="MobiDB-lite"/>
    </source>
</evidence>
<gene>
    <name evidence="2" type="ORF">POCULU_LOCUS1103</name>
</gene>
<dbReference type="AlphaFoldDB" id="A0A9N8W645"/>
<sequence>MTSDDLLCYPEYWNRASTEWGDVMDWDVFFVTKFPSASVHDSHMALSKELEILLKTNIAGGRKYQKALTFRNCLKGLTTPCGCASSDSIAEGMLRVCPKWEVCHGLDQLDPIMPCDVRSKQNLLTNWNLDKIREIAAQERIQKKKIDYEKKTIEYVAVFATADASRKHFLTESTEPNKRLKTTRAGDYEDNYDQDALEQMNGQDFEIVLKINDKCIRSIMNEWREKAKYIPSIHKQDLLKYSIIDTVQTSATHAQNLFNDIWDALIEKCEDILRSDSQNKTDNNKEVKFYAMDLFNTAYNIVRVSEAIKLAKSKLEPVEFIYKKRVLDLAKVFCKQIQNGENALQTNQSEYNYIITFISHIFDFLFKDLEHIKSMWGEKSLRAAAALLNKKQKDDSRRRSGSKIDLIMMLREIQLEFFVMEVSGSPLEGDHTHFVGDRNKIAKNLKILLNFMRTTYPGNFQEFRKIKLYGIQIYKHTFYVYSLSMPFAGIYFFKHEATFNYPTVTFLFPKAMPKFISNLWSMRETISASVESINSYVMSSHSSSEKDYGSELDEVTISPVKRKK</sequence>
<comment type="caution">
    <text evidence="2">The sequence shown here is derived from an EMBL/GenBank/DDBJ whole genome shotgun (WGS) entry which is preliminary data.</text>
</comment>
<feature type="region of interest" description="Disordered" evidence="1">
    <location>
        <begin position="542"/>
        <end position="564"/>
    </location>
</feature>
<name>A0A9N8W645_9GLOM</name>